<reference evidence="2" key="1">
    <citation type="journal article" date="2017" name="Gigascience">
        <title>The genome draft of coconut (Cocos nucifera).</title>
        <authorList>
            <person name="Xiao Y."/>
            <person name="Xu P."/>
            <person name="Fan H."/>
            <person name="Baudouin L."/>
            <person name="Xia W."/>
            <person name="Bocs S."/>
            <person name="Xu J."/>
            <person name="Li Q."/>
            <person name="Guo A."/>
            <person name="Zhou L."/>
            <person name="Li J."/>
            <person name="Wu Y."/>
            <person name="Ma Z."/>
            <person name="Armero A."/>
            <person name="Issali A.E."/>
            <person name="Liu N."/>
            <person name="Peng M."/>
            <person name="Yang Y."/>
        </authorList>
    </citation>
    <scope>NUCLEOTIDE SEQUENCE</scope>
    <source>
        <tissue evidence="2">Spear leaf of Hainan Tall coconut</tissue>
    </source>
</reference>
<evidence type="ECO:0000259" key="1">
    <source>
        <dbReference type="SMART" id="SM00666"/>
    </source>
</evidence>
<dbReference type="SMART" id="SM00666">
    <property type="entry name" value="PB1"/>
    <property type="match status" value="1"/>
</dbReference>
<keyword evidence="3" id="KW-1185">Reference proteome</keyword>
<dbReference type="InterPro" id="IPR053198">
    <property type="entry name" value="Gynoecium_Dev_Regulator"/>
</dbReference>
<dbReference type="CDD" id="cd06410">
    <property type="entry name" value="PB1_UP2"/>
    <property type="match status" value="1"/>
</dbReference>
<dbReference type="Pfam" id="PF00564">
    <property type="entry name" value="PB1"/>
    <property type="match status" value="1"/>
</dbReference>
<dbReference type="AlphaFoldDB" id="A0A8K0INK1"/>
<organism evidence="2 3">
    <name type="scientific">Cocos nucifera</name>
    <name type="common">Coconut palm</name>
    <dbReference type="NCBI Taxonomy" id="13894"/>
    <lineage>
        <taxon>Eukaryota</taxon>
        <taxon>Viridiplantae</taxon>
        <taxon>Streptophyta</taxon>
        <taxon>Embryophyta</taxon>
        <taxon>Tracheophyta</taxon>
        <taxon>Spermatophyta</taxon>
        <taxon>Magnoliopsida</taxon>
        <taxon>Liliopsida</taxon>
        <taxon>Arecaceae</taxon>
        <taxon>Arecoideae</taxon>
        <taxon>Cocoseae</taxon>
        <taxon>Attaleinae</taxon>
        <taxon>Cocos</taxon>
    </lineage>
</organism>
<dbReference type="EMBL" id="CM017882">
    <property type="protein sequence ID" value="KAG1363626.1"/>
    <property type="molecule type" value="Genomic_DNA"/>
</dbReference>
<dbReference type="Gene3D" id="3.10.20.90">
    <property type="entry name" value="Phosphatidylinositol 3-kinase Catalytic Subunit, Chain A, domain 1"/>
    <property type="match status" value="1"/>
</dbReference>
<dbReference type="InterPro" id="IPR000270">
    <property type="entry name" value="PB1_dom"/>
</dbReference>
<proteinExistence type="predicted"/>
<evidence type="ECO:0000313" key="2">
    <source>
        <dbReference type="EMBL" id="KAG1363626.1"/>
    </source>
</evidence>
<dbReference type="PANTHER" id="PTHR31066:SF85">
    <property type="entry name" value="OS02G0809100 PROTEIN"/>
    <property type="match status" value="1"/>
</dbReference>
<gene>
    <name evidence="2" type="ORF">COCNU_11G004530</name>
</gene>
<dbReference type="Proteomes" id="UP000797356">
    <property type="component" value="Chromosome 11"/>
</dbReference>
<name>A0A8K0INK1_COCNU</name>
<accession>A0A8K0INK1</accession>
<dbReference type="PANTHER" id="PTHR31066">
    <property type="entry name" value="OS05G0427100 PROTEIN-RELATED"/>
    <property type="match status" value="1"/>
</dbReference>
<dbReference type="SUPFAM" id="SSF54277">
    <property type="entry name" value="CAD &amp; PB1 domains"/>
    <property type="match status" value="1"/>
</dbReference>
<comment type="caution">
    <text evidence="2">The sequence shown here is derived from an EMBL/GenBank/DDBJ whole genome shotgun (WGS) entry which is preliminary data.</text>
</comment>
<dbReference type="OrthoDB" id="1882326at2759"/>
<protein>
    <recommendedName>
        <fullName evidence="1">PB1 domain-containing protein</fullName>
    </recommendedName>
</protein>
<evidence type="ECO:0000313" key="3">
    <source>
        <dbReference type="Proteomes" id="UP000797356"/>
    </source>
</evidence>
<reference evidence="2" key="2">
    <citation type="submission" date="2019-07" db="EMBL/GenBank/DDBJ databases">
        <authorList>
            <person name="Yang Y."/>
            <person name="Bocs S."/>
            <person name="Baudouin L."/>
        </authorList>
    </citation>
    <scope>NUCLEOTIDE SEQUENCE</scope>
    <source>
        <tissue evidence="2">Spear leaf of Hainan Tall coconut</tissue>
    </source>
</reference>
<sequence>MVSADEDSLSLKNRLKLLCSYGGKILPRPSDSQLKYIGGQTRVLVVPRSISFSGECTRMRIREMFNNAEVVMKYQIMPEDLHALVSVTCDEDLRHMLDEYDRQQPRSPSNSPRFRLFLFSTAPPPLSSPSDLAATPPEQRYIEAINGGSPAGASPISTIVLRDAFHAARPNVLSAAGAGGEEVHRVHSTGGTLCRMANGVGPTHVGQQQHPHHHHRLNHGQQGPPAYVGGVLCGMGSGPVRYKGSVCGRGYRGMAPPRPPYVQGHHHPHAAGPAMERGGCVCFGHVGEQAAVLLPRGGPPHGLAFGVPAGKPTTPLRG</sequence>
<feature type="domain" description="PB1" evidence="1">
    <location>
        <begin position="29"/>
        <end position="119"/>
    </location>
</feature>